<comment type="caution">
    <text evidence="9">The sequence shown here is derived from an EMBL/GenBank/DDBJ whole genome shotgun (WGS) entry which is preliminary data.</text>
</comment>
<dbReference type="PANTHER" id="PTHR30465">
    <property type="entry name" value="INNER MEMBRANE ABC TRANSPORTER"/>
    <property type="match status" value="1"/>
</dbReference>
<dbReference type="Pfam" id="PF00528">
    <property type="entry name" value="BPD_transp_1"/>
    <property type="match status" value="1"/>
</dbReference>
<comment type="subcellular location">
    <subcellularLocation>
        <location evidence="1 7">Cell membrane</location>
        <topology evidence="1 7">Multi-pass membrane protein</topology>
    </subcellularLocation>
</comment>
<name>A0ABW1G9K4_9ACTN</name>
<gene>
    <name evidence="9" type="ORF">ACFP3V_24050</name>
</gene>
<keyword evidence="4 7" id="KW-0812">Transmembrane</keyword>
<dbReference type="Gene3D" id="1.10.3720.10">
    <property type="entry name" value="MetI-like"/>
    <property type="match status" value="1"/>
</dbReference>
<accession>A0ABW1G9K4</accession>
<evidence type="ECO:0000313" key="9">
    <source>
        <dbReference type="EMBL" id="MFC5910282.1"/>
    </source>
</evidence>
<dbReference type="InterPro" id="IPR000515">
    <property type="entry name" value="MetI-like"/>
</dbReference>
<evidence type="ECO:0000256" key="4">
    <source>
        <dbReference type="ARBA" id="ARBA00022692"/>
    </source>
</evidence>
<evidence type="ECO:0000259" key="8">
    <source>
        <dbReference type="PROSITE" id="PS50928"/>
    </source>
</evidence>
<keyword evidence="6 7" id="KW-0472">Membrane</keyword>
<feature type="transmembrane region" description="Helical" evidence="7">
    <location>
        <begin position="237"/>
        <end position="258"/>
    </location>
</feature>
<evidence type="ECO:0000256" key="3">
    <source>
        <dbReference type="ARBA" id="ARBA00022475"/>
    </source>
</evidence>
<comment type="similarity">
    <text evidence="7">Belongs to the binding-protein-dependent transport system permease family.</text>
</comment>
<keyword evidence="5 7" id="KW-1133">Transmembrane helix</keyword>
<feature type="domain" description="ABC transmembrane type-1" evidence="8">
    <location>
        <begin position="85"/>
        <end position="295"/>
    </location>
</feature>
<evidence type="ECO:0000313" key="10">
    <source>
        <dbReference type="Proteomes" id="UP001596174"/>
    </source>
</evidence>
<dbReference type="PANTHER" id="PTHR30465:SF0">
    <property type="entry name" value="OLIGOPEPTIDE TRANSPORT SYSTEM PERMEASE PROTEIN APPB"/>
    <property type="match status" value="1"/>
</dbReference>
<organism evidence="9 10">
    <name type="scientific">Streptacidiphilus monticola</name>
    <dbReference type="NCBI Taxonomy" id="2161674"/>
    <lineage>
        <taxon>Bacteria</taxon>
        <taxon>Bacillati</taxon>
        <taxon>Actinomycetota</taxon>
        <taxon>Actinomycetes</taxon>
        <taxon>Kitasatosporales</taxon>
        <taxon>Streptomycetaceae</taxon>
        <taxon>Streptacidiphilus</taxon>
    </lineage>
</organism>
<evidence type="ECO:0000256" key="1">
    <source>
        <dbReference type="ARBA" id="ARBA00004651"/>
    </source>
</evidence>
<dbReference type="InterPro" id="IPR035906">
    <property type="entry name" value="MetI-like_sf"/>
</dbReference>
<feature type="transmembrane region" description="Helical" evidence="7">
    <location>
        <begin position="85"/>
        <end position="112"/>
    </location>
</feature>
<dbReference type="RefSeq" id="WP_380587162.1">
    <property type="nucleotide sequence ID" value="NZ_JBHSQJ010000107.1"/>
</dbReference>
<evidence type="ECO:0000256" key="7">
    <source>
        <dbReference type="RuleBase" id="RU363032"/>
    </source>
</evidence>
<feature type="transmembrane region" description="Helical" evidence="7">
    <location>
        <begin position="164"/>
        <end position="186"/>
    </location>
</feature>
<dbReference type="Proteomes" id="UP001596174">
    <property type="component" value="Unassembled WGS sequence"/>
</dbReference>
<evidence type="ECO:0000256" key="6">
    <source>
        <dbReference type="ARBA" id="ARBA00023136"/>
    </source>
</evidence>
<dbReference type="CDD" id="cd06261">
    <property type="entry name" value="TM_PBP2"/>
    <property type="match status" value="1"/>
</dbReference>
<sequence length="308" mass="34147">MILVFLAATMVYFLAATQLEPIVNYLSKHPQPPMHTIHMQLQQQNLDPSTPVVERYWKWLTSVLHGNFLTAYDGSSVNDELGRRVYVSTVLLLTATVLSAVSGVAIGAWNALRQYRPSDRISTVVSYAILATPTVVIAVSLQTIDNWFGSPIQYINIHNPDVHGFFPVLLNTAEHLILPTLTLWLIQVTQFSRFQRSTMLDVLGADFLRTARAKGLTRRQAVIKHGLRTAVIPVMPLLVYSILLLFTGATFTEKIFGWHGMGEWLVDAISHNDVNATAAIGVFTAVLVLIAGLLSDLVYAALDPRVRS</sequence>
<keyword evidence="3" id="KW-1003">Cell membrane</keyword>
<dbReference type="PROSITE" id="PS50928">
    <property type="entry name" value="ABC_TM1"/>
    <property type="match status" value="1"/>
</dbReference>
<dbReference type="EMBL" id="JBHSQJ010000107">
    <property type="protein sequence ID" value="MFC5910282.1"/>
    <property type="molecule type" value="Genomic_DNA"/>
</dbReference>
<reference evidence="10" key="1">
    <citation type="journal article" date="2019" name="Int. J. Syst. Evol. Microbiol.">
        <title>The Global Catalogue of Microorganisms (GCM) 10K type strain sequencing project: providing services to taxonomists for standard genome sequencing and annotation.</title>
        <authorList>
            <consortium name="The Broad Institute Genomics Platform"/>
            <consortium name="The Broad Institute Genome Sequencing Center for Infectious Disease"/>
            <person name="Wu L."/>
            <person name="Ma J."/>
        </authorList>
    </citation>
    <scope>NUCLEOTIDE SEQUENCE [LARGE SCALE GENOMIC DNA]</scope>
    <source>
        <strain evidence="10">JCM 4816</strain>
    </source>
</reference>
<dbReference type="SUPFAM" id="SSF161098">
    <property type="entry name" value="MetI-like"/>
    <property type="match status" value="1"/>
</dbReference>
<evidence type="ECO:0000256" key="2">
    <source>
        <dbReference type="ARBA" id="ARBA00022448"/>
    </source>
</evidence>
<feature type="transmembrane region" description="Helical" evidence="7">
    <location>
        <begin position="124"/>
        <end position="144"/>
    </location>
</feature>
<protein>
    <submittedName>
        <fullName evidence="9">ABC transporter permease</fullName>
    </submittedName>
</protein>
<keyword evidence="2 7" id="KW-0813">Transport</keyword>
<proteinExistence type="inferred from homology"/>
<evidence type="ECO:0000256" key="5">
    <source>
        <dbReference type="ARBA" id="ARBA00022989"/>
    </source>
</evidence>
<keyword evidence="10" id="KW-1185">Reference proteome</keyword>
<feature type="transmembrane region" description="Helical" evidence="7">
    <location>
        <begin position="278"/>
        <end position="302"/>
    </location>
</feature>